<dbReference type="AlphaFoldDB" id="A0A811KTM1"/>
<dbReference type="OrthoDB" id="5822889at2759"/>
<dbReference type="EMBL" id="CAJFDH010000004">
    <property type="protein sequence ID" value="CAD5218597.1"/>
    <property type="molecule type" value="Genomic_DNA"/>
</dbReference>
<keyword evidence="2" id="KW-0732">Signal</keyword>
<comment type="caution">
    <text evidence="3">The sequence shown here is derived from an EMBL/GenBank/DDBJ whole genome shotgun (WGS) entry which is preliminary data.</text>
</comment>
<dbReference type="Proteomes" id="UP000783686">
    <property type="component" value="Unassembled WGS sequence"/>
</dbReference>
<dbReference type="Proteomes" id="UP000614601">
    <property type="component" value="Unassembled WGS sequence"/>
</dbReference>
<proteinExistence type="predicted"/>
<evidence type="ECO:0000256" key="1">
    <source>
        <dbReference type="SAM" id="MobiDB-lite"/>
    </source>
</evidence>
<feature type="chain" id="PRO_5036221147" description="EB domain-containing protein" evidence="2">
    <location>
        <begin position="18"/>
        <end position="191"/>
    </location>
</feature>
<evidence type="ECO:0000256" key="2">
    <source>
        <dbReference type="SAM" id="SignalP"/>
    </source>
</evidence>
<evidence type="ECO:0000313" key="4">
    <source>
        <dbReference type="Proteomes" id="UP000614601"/>
    </source>
</evidence>
<dbReference type="EMBL" id="CAJFCW020000004">
    <property type="protein sequence ID" value="CAG9111096.1"/>
    <property type="molecule type" value="Genomic_DNA"/>
</dbReference>
<feature type="compositionally biased region" description="Basic and acidic residues" evidence="1">
    <location>
        <begin position="39"/>
        <end position="48"/>
    </location>
</feature>
<dbReference type="InterPro" id="IPR039260">
    <property type="entry name" value="Cpg-3"/>
</dbReference>
<evidence type="ECO:0008006" key="5">
    <source>
        <dbReference type="Google" id="ProtNLM"/>
    </source>
</evidence>
<dbReference type="PANTHER" id="PTHR37973">
    <property type="entry name" value="CHONDROITIN PROTEOGLYCAN 3"/>
    <property type="match status" value="1"/>
</dbReference>
<feature type="compositionally biased region" description="Polar residues" evidence="1">
    <location>
        <begin position="68"/>
        <end position="77"/>
    </location>
</feature>
<keyword evidence="4" id="KW-1185">Reference proteome</keyword>
<sequence length="191" mass="20893">MLLKTIILSLLVSLVLSDGSFERDRSISSRTGSVASQKDSADFDRKSVSSDSSFFSRKSSKSSDDSSITVTESTPTRPSFGDFVPTCRQLTECTTDTQCGRNGRCFGVYVGTCNCDACEDNQKCQFDYQCGGLKGGCDWEKGTCNCLAGLRKNGFENFNRAREDFCNIKKCSEQGQDCHGLPCRKGKCMCG</sequence>
<feature type="region of interest" description="Disordered" evidence="1">
    <location>
        <begin position="32"/>
        <end position="77"/>
    </location>
</feature>
<feature type="signal peptide" evidence="2">
    <location>
        <begin position="1"/>
        <end position="17"/>
    </location>
</feature>
<protein>
    <recommendedName>
        <fullName evidence="5">EB domain-containing protein</fullName>
    </recommendedName>
</protein>
<organism evidence="3 4">
    <name type="scientific">Bursaphelenchus okinawaensis</name>
    <dbReference type="NCBI Taxonomy" id="465554"/>
    <lineage>
        <taxon>Eukaryota</taxon>
        <taxon>Metazoa</taxon>
        <taxon>Ecdysozoa</taxon>
        <taxon>Nematoda</taxon>
        <taxon>Chromadorea</taxon>
        <taxon>Rhabditida</taxon>
        <taxon>Tylenchina</taxon>
        <taxon>Tylenchomorpha</taxon>
        <taxon>Aphelenchoidea</taxon>
        <taxon>Aphelenchoididae</taxon>
        <taxon>Bursaphelenchus</taxon>
    </lineage>
</organism>
<dbReference type="PANTHER" id="PTHR37973:SF1">
    <property type="entry name" value="DICKKOPF_N DOMAIN-CONTAINING PROTEIN"/>
    <property type="match status" value="1"/>
</dbReference>
<gene>
    <name evidence="3" type="ORF">BOKJ2_LOCUS7807</name>
</gene>
<evidence type="ECO:0000313" key="3">
    <source>
        <dbReference type="EMBL" id="CAD5218597.1"/>
    </source>
</evidence>
<accession>A0A811KTM1</accession>
<reference evidence="3" key="1">
    <citation type="submission" date="2020-09" db="EMBL/GenBank/DDBJ databases">
        <authorList>
            <person name="Kikuchi T."/>
        </authorList>
    </citation>
    <scope>NUCLEOTIDE SEQUENCE</scope>
    <source>
        <strain evidence="3">SH1</strain>
    </source>
</reference>
<name>A0A811KTM1_9BILA</name>